<dbReference type="AlphaFoldDB" id="A0A9Q0RZ39"/>
<keyword evidence="1" id="KW-0812">Transmembrane</keyword>
<reference evidence="2" key="1">
    <citation type="submission" date="2022-07" db="EMBL/GenBank/DDBJ databases">
        <authorList>
            <person name="Trinca V."/>
            <person name="Uliana J.V.C."/>
            <person name="Torres T.T."/>
            <person name="Ward R.J."/>
            <person name="Monesi N."/>
        </authorList>
    </citation>
    <scope>NUCLEOTIDE SEQUENCE</scope>
    <source>
        <strain evidence="2">HSMRA1968</strain>
        <tissue evidence="2">Whole embryos</tissue>
    </source>
</reference>
<protein>
    <submittedName>
        <fullName evidence="2">Uncharacterized protein</fullName>
    </submittedName>
</protein>
<keyword evidence="1" id="KW-0472">Membrane</keyword>
<feature type="transmembrane region" description="Helical" evidence="1">
    <location>
        <begin position="7"/>
        <end position="30"/>
    </location>
</feature>
<dbReference type="EMBL" id="WJQU01000003">
    <property type="protein sequence ID" value="KAJ6637801.1"/>
    <property type="molecule type" value="Genomic_DNA"/>
</dbReference>
<evidence type="ECO:0000256" key="1">
    <source>
        <dbReference type="SAM" id="Phobius"/>
    </source>
</evidence>
<evidence type="ECO:0000313" key="3">
    <source>
        <dbReference type="Proteomes" id="UP001151699"/>
    </source>
</evidence>
<comment type="caution">
    <text evidence="2">The sequence shown here is derived from an EMBL/GenBank/DDBJ whole genome shotgun (WGS) entry which is preliminary data.</text>
</comment>
<dbReference type="Proteomes" id="UP001151699">
    <property type="component" value="Chromosome X"/>
</dbReference>
<sequence>MGTRLALVLRSTVTISVTILFCLSIVSGQIDWADDDDDPGDILISSVCFIHKFLCFLAAILSLCDHVSIGPDVSHNNHSIVWNLELYISNSLTCVGCKPTNKGKSISSDNMRLLSSRKQNIKELFSSKNTKTIMLYSSVNIMHTLTLISCNWLWSSQIRLNFMILRFPSKMNNHANNLCACAAKTHTHLYRPKLCKTQTILIDSLLFFSFFLFPYQNFVTRSHTDKQIHIYLHINRKLHSTPHYRTTNIEILITKNLIKIFSNFSKSLACSIPESIYSGNHTLVAIRDIRLSCRFQCLQFRLKPFWGKLLHCLVILSQRFEMIGYTWFCGSEKVLENHCTGFSSVLISRL</sequence>
<keyword evidence="3" id="KW-1185">Reference proteome</keyword>
<feature type="transmembrane region" description="Helical" evidence="1">
    <location>
        <begin position="133"/>
        <end position="154"/>
    </location>
</feature>
<organism evidence="2 3">
    <name type="scientific">Pseudolycoriella hygida</name>
    <dbReference type="NCBI Taxonomy" id="35572"/>
    <lineage>
        <taxon>Eukaryota</taxon>
        <taxon>Metazoa</taxon>
        <taxon>Ecdysozoa</taxon>
        <taxon>Arthropoda</taxon>
        <taxon>Hexapoda</taxon>
        <taxon>Insecta</taxon>
        <taxon>Pterygota</taxon>
        <taxon>Neoptera</taxon>
        <taxon>Endopterygota</taxon>
        <taxon>Diptera</taxon>
        <taxon>Nematocera</taxon>
        <taxon>Sciaroidea</taxon>
        <taxon>Sciaridae</taxon>
        <taxon>Pseudolycoriella</taxon>
    </lineage>
</organism>
<proteinExistence type="predicted"/>
<keyword evidence="1" id="KW-1133">Transmembrane helix</keyword>
<gene>
    <name evidence="2" type="ORF">Bhyg_10532</name>
</gene>
<evidence type="ECO:0000313" key="2">
    <source>
        <dbReference type="EMBL" id="KAJ6637801.1"/>
    </source>
</evidence>
<feature type="transmembrane region" description="Helical" evidence="1">
    <location>
        <begin position="42"/>
        <end position="64"/>
    </location>
</feature>
<accession>A0A9Q0RZ39</accession>
<name>A0A9Q0RZ39_9DIPT</name>